<feature type="domain" description="Bacterial Pleckstrin homology" evidence="1">
    <location>
        <begin position="324"/>
        <end position="407"/>
    </location>
</feature>
<dbReference type="OrthoDB" id="50858at2759"/>
<dbReference type="EMBL" id="CAICTM010000031">
    <property type="protein sequence ID" value="CAB9498071.1"/>
    <property type="molecule type" value="Genomic_DNA"/>
</dbReference>
<dbReference type="PANTHER" id="PTHR35796:SF3">
    <property type="entry name" value="BHLH DOMAIN-CONTAINING PROTEIN"/>
    <property type="match status" value="1"/>
</dbReference>
<dbReference type="SUPFAM" id="SSF50729">
    <property type="entry name" value="PH domain-like"/>
    <property type="match status" value="5"/>
</dbReference>
<organism evidence="2 3">
    <name type="scientific">Seminavis robusta</name>
    <dbReference type="NCBI Taxonomy" id="568900"/>
    <lineage>
        <taxon>Eukaryota</taxon>
        <taxon>Sar</taxon>
        <taxon>Stramenopiles</taxon>
        <taxon>Ochrophyta</taxon>
        <taxon>Bacillariophyta</taxon>
        <taxon>Bacillariophyceae</taxon>
        <taxon>Bacillariophycidae</taxon>
        <taxon>Naviculales</taxon>
        <taxon>Naviculaceae</taxon>
        <taxon>Seminavis</taxon>
    </lineage>
</organism>
<dbReference type="InterPro" id="IPR037063">
    <property type="entry name" value="PHb_sf"/>
</dbReference>
<evidence type="ECO:0000259" key="1">
    <source>
        <dbReference type="Pfam" id="PF08000"/>
    </source>
</evidence>
<feature type="domain" description="Bacterial Pleckstrin homology" evidence="1">
    <location>
        <begin position="22"/>
        <end position="131"/>
    </location>
</feature>
<accession>A0A9N8H278</accession>
<dbReference type="Proteomes" id="UP001153069">
    <property type="component" value="Unassembled WGS sequence"/>
</dbReference>
<feature type="domain" description="Bacterial Pleckstrin homology" evidence="1">
    <location>
        <begin position="645"/>
        <end position="752"/>
    </location>
</feature>
<dbReference type="PANTHER" id="PTHR35796">
    <property type="entry name" value="HYPOTHETICAL CYTOSOLIC PROTEIN"/>
    <property type="match status" value="1"/>
</dbReference>
<reference evidence="2" key="1">
    <citation type="submission" date="2020-06" db="EMBL/GenBank/DDBJ databases">
        <authorList>
            <consortium name="Plant Systems Biology data submission"/>
        </authorList>
    </citation>
    <scope>NUCLEOTIDE SEQUENCE</scope>
    <source>
        <strain evidence="2">D6</strain>
    </source>
</reference>
<dbReference type="Pfam" id="PF08000">
    <property type="entry name" value="bPH_1"/>
    <property type="match status" value="5"/>
</dbReference>
<protein>
    <submittedName>
        <fullName evidence="2">Pfam:DUF1696</fullName>
    </submittedName>
</protein>
<name>A0A9N8H278_9STRA</name>
<feature type="domain" description="Bacterial Pleckstrin homology" evidence="1">
    <location>
        <begin position="500"/>
        <end position="612"/>
    </location>
</feature>
<comment type="caution">
    <text evidence="2">The sequence shown here is derived from an EMBL/GenBank/DDBJ whole genome shotgun (WGS) entry which is preliminary data.</text>
</comment>
<evidence type="ECO:0000313" key="2">
    <source>
        <dbReference type="EMBL" id="CAB9498071.1"/>
    </source>
</evidence>
<gene>
    <name evidence="2" type="ORF">SEMRO_31_G020120.1</name>
</gene>
<dbReference type="CDD" id="cd13225">
    <property type="entry name" value="PH-like_bacteria"/>
    <property type="match status" value="1"/>
</dbReference>
<keyword evidence="3" id="KW-1185">Reference proteome</keyword>
<proteinExistence type="predicted"/>
<sequence>MPSKLYDFVFDNAHQKDAGEAEKSLRQKYPLLLGENEKILLAFKDRGGMGRDSNFFTTHRILQKDGKGIGSKRKNYRSIPWWSIEAFTTETAGKFDGDVSVRIYSKGIEFAEIDLAADKVDIYEIQQFLNQKLLSVRREGTQDVVDTTPPNMDQKQSTAGSIMDWFGDNAMQVDAKTVEHTFKTEMPVLLGHETVQTAFKSGRDFTVLTDMRVLRVDVQGIYGKKIGFFSVRWESIKAYSVQSAGAFLDRDMELCLYTNLKGVGRIEQDLRHGKADLFVLQKILCNHILGEDTAPMEGLNTHEGEVDEKGFWWFRDNQRPLDTVEMNKVYHSSPSILRGNETIEMAFKGHRDITLFTNLRVIMIDPKGLVGKKIEYTSFPWTSITAHGVRTAGKWLDYDSEVMFWTEMDFYPGKAGGGEDDPPEPPRPEQSFFEIDFNKNKVDMNALNYYLSHRLVTSRMQMEQGAPIPMDGMTQHFDKPGFGFEGLLQVVGGDQREIDPKAIDHELHTSTRVLLDDEHVLMAFKAGRDTSVFTNHRVLLIDVQGLTGKKVEYRSIPFKSIRAWSCETAGVWDSDTELNLYTRNRWDLAKIDMDFRTGKADIAQINRFLSALIIGLPTDSKVDFGAHNVSSGEREANPIQGSSMGLLNNSWEIDAAEIDKKLRSDPLLLLDEEKVLRAFQSGRDVDAYTNRRLIQIDTKGLSGKRVKYKSIPFHQVYGYEFETAGNLDRDAEIYLWTELSKVKQERFPRRVECLKTKQSLLVSKIDIYEIGKFFNDHVLFAKEKYTEEPEVVLYG</sequence>
<feature type="domain" description="Bacterial Pleckstrin homology" evidence="1">
    <location>
        <begin position="169"/>
        <end position="287"/>
    </location>
</feature>
<dbReference type="Gene3D" id="2.30.29.50">
    <property type="entry name" value="Bacterial Pleckstrin homology domain"/>
    <property type="match status" value="5"/>
</dbReference>
<evidence type="ECO:0000313" key="3">
    <source>
        <dbReference type="Proteomes" id="UP001153069"/>
    </source>
</evidence>
<dbReference type="AlphaFoldDB" id="A0A9N8H278"/>
<dbReference type="InterPro" id="IPR012544">
    <property type="entry name" value="PHb"/>
</dbReference>